<accession>A0A6V8QS60</accession>
<feature type="transmembrane region" description="Helical" evidence="5">
    <location>
        <begin position="474"/>
        <end position="494"/>
    </location>
</feature>
<feature type="domain" description="Major facilitator superfamily (MFS) profile" evidence="6">
    <location>
        <begin position="52"/>
        <end position="499"/>
    </location>
</feature>
<feature type="transmembrane region" description="Helical" evidence="5">
    <location>
        <begin position="173"/>
        <end position="197"/>
    </location>
</feature>
<organism evidence="7 8">
    <name type="scientific">Trichoderma asperellum</name>
    <name type="common">Filamentous fungus</name>
    <dbReference type="NCBI Taxonomy" id="101201"/>
    <lineage>
        <taxon>Eukaryota</taxon>
        <taxon>Fungi</taxon>
        <taxon>Dikarya</taxon>
        <taxon>Ascomycota</taxon>
        <taxon>Pezizomycotina</taxon>
        <taxon>Sordariomycetes</taxon>
        <taxon>Hypocreomycetidae</taxon>
        <taxon>Hypocreales</taxon>
        <taxon>Hypocreaceae</taxon>
        <taxon>Trichoderma</taxon>
    </lineage>
</organism>
<comment type="subcellular location">
    <subcellularLocation>
        <location evidence="1">Membrane</location>
        <topology evidence="1">Multi-pass membrane protein</topology>
    </subcellularLocation>
</comment>
<evidence type="ECO:0000313" key="8">
    <source>
        <dbReference type="Proteomes" id="UP000517252"/>
    </source>
</evidence>
<dbReference type="Proteomes" id="UP000517252">
    <property type="component" value="Unassembled WGS sequence"/>
</dbReference>
<reference evidence="7 8" key="1">
    <citation type="submission" date="2020-07" db="EMBL/GenBank/DDBJ databases">
        <title>Trichoderma asperellum IC-1 whole genome shotgun sequence.</title>
        <authorList>
            <person name="Kanamasa S."/>
            <person name="Takahashi H."/>
        </authorList>
    </citation>
    <scope>NUCLEOTIDE SEQUENCE [LARGE SCALE GENOMIC DNA]</scope>
    <source>
        <strain evidence="7 8">IC-1</strain>
    </source>
</reference>
<dbReference type="GO" id="GO:0016020">
    <property type="term" value="C:membrane"/>
    <property type="evidence" value="ECO:0007669"/>
    <property type="project" value="UniProtKB-SubCell"/>
</dbReference>
<dbReference type="Gene3D" id="1.20.1250.20">
    <property type="entry name" value="MFS general substrate transporter like domains"/>
    <property type="match status" value="2"/>
</dbReference>
<feature type="transmembrane region" description="Helical" evidence="5">
    <location>
        <begin position="143"/>
        <end position="161"/>
    </location>
</feature>
<dbReference type="PANTHER" id="PTHR23507">
    <property type="entry name" value="ZGC:174356"/>
    <property type="match status" value="1"/>
</dbReference>
<feature type="transmembrane region" description="Helical" evidence="5">
    <location>
        <begin position="241"/>
        <end position="260"/>
    </location>
</feature>
<dbReference type="InterPro" id="IPR020846">
    <property type="entry name" value="MFS_dom"/>
</dbReference>
<evidence type="ECO:0000256" key="2">
    <source>
        <dbReference type="ARBA" id="ARBA00022692"/>
    </source>
</evidence>
<feature type="transmembrane region" description="Helical" evidence="5">
    <location>
        <begin position="304"/>
        <end position="322"/>
    </location>
</feature>
<feature type="transmembrane region" description="Helical" evidence="5">
    <location>
        <begin position="111"/>
        <end position="131"/>
    </location>
</feature>
<evidence type="ECO:0000259" key="6">
    <source>
        <dbReference type="PROSITE" id="PS50850"/>
    </source>
</evidence>
<feature type="transmembrane region" description="Helical" evidence="5">
    <location>
        <begin position="439"/>
        <end position="462"/>
    </location>
</feature>
<dbReference type="SUPFAM" id="SSF103473">
    <property type="entry name" value="MFS general substrate transporter"/>
    <property type="match status" value="1"/>
</dbReference>
<evidence type="ECO:0000256" key="3">
    <source>
        <dbReference type="ARBA" id="ARBA00022989"/>
    </source>
</evidence>
<dbReference type="PANTHER" id="PTHR23507:SF1">
    <property type="entry name" value="FI18259P1-RELATED"/>
    <property type="match status" value="1"/>
</dbReference>
<dbReference type="GO" id="GO:0022857">
    <property type="term" value="F:transmembrane transporter activity"/>
    <property type="evidence" value="ECO:0007669"/>
    <property type="project" value="InterPro"/>
</dbReference>
<dbReference type="OrthoDB" id="3026777at2759"/>
<feature type="transmembrane region" description="Helical" evidence="5">
    <location>
        <begin position="388"/>
        <end position="412"/>
    </location>
</feature>
<dbReference type="EMBL" id="BLZH01000005">
    <property type="protein sequence ID" value="GFP55424.1"/>
    <property type="molecule type" value="Genomic_DNA"/>
</dbReference>
<feature type="transmembrane region" description="Helical" evidence="5">
    <location>
        <begin position="51"/>
        <end position="71"/>
    </location>
</feature>
<dbReference type="Pfam" id="PF07690">
    <property type="entry name" value="MFS_1"/>
    <property type="match status" value="2"/>
</dbReference>
<evidence type="ECO:0000256" key="5">
    <source>
        <dbReference type="SAM" id="Phobius"/>
    </source>
</evidence>
<feature type="transmembrane region" description="Helical" evidence="5">
    <location>
        <begin position="342"/>
        <end position="367"/>
    </location>
</feature>
<protein>
    <submittedName>
        <fullName evidence="7">Efflux pump ustT</fullName>
    </submittedName>
</protein>
<keyword evidence="3 5" id="KW-1133">Transmembrane helix</keyword>
<dbReference type="InterPro" id="IPR036259">
    <property type="entry name" value="MFS_trans_sf"/>
</dbReference>
<dbReference type="PROSITE" id="PS50850">
    <property type="entry name" value="MFS"/>
    <property type="match status" value="1"/>
</dbReference>
<evidence type="ECO:0000313" key="7">
    <source>
        <dbReference type="EMBL" id="GFP55424.1"/>
    </source>
</evidence>
<keyword evidence="4 5" id="KW-0472">Membrane</keyword>
<evidence type="ECO:0000256" key="4">
    <source>
        <dbReference type="ARBA" id="ARBA00023136"/>
    </source>
</evidence>
<sequence>MANGEINTHEDAPLLGEYEREREPILPSDDDEAAPPIINAARWQVKTRKSIVRTIATVQCTIIGTGMLLLIPLYRLIEDSVCHVYYGDDSLDLIDEMKCKTDEVQAQMAYLLGWLGLFHSLMSLLTTFPFGMLADKIGRKPTILLASVGMALGPISGPFMLGFFQSTVRKNPYILMISSLALFIGGGIQVVLAMLYAMAADVSSEKEKAASFLQLTFGATVGGLVGPLVNGFLMQKYGPWVPIWVSISCMPFIFLAFGFLPETLPVDRRTKGGDSDLSVELIKRKVGTALVELRKALSLFTNPSIPLALLTFLFQAARYTAYTSTILQYVSKHFGWRLAQTSFLLSPFGLLNLIVLAVLPRISTLLLSPRFGYSSFEKDLLLTRYSTVLLFIGAIVEGFSHNIVLFIIGLFIETFGAAVSPLARATITHYVDPEHTSTLYALISTTEIFGTFIGGPALAWCFDMGLQKKGLWIGMPWFYIALLCLIAWVGLLFVQPPPAKRSSGNVNGDNEPVSSHED</sequence>
<feature type="transmembrane region" description="Helical" evidence="5">
    <location>
        <begin position="209"/>
        <end position="229"/>
    </location>
</feature>
<proteinExistence type="predicted"/>
<gene>
    <name evidence="7" type="ORF">TASIC1_0005028200</name>
</gene>
<dbReference type="AlphaFoldDB" id="A0A6V8QS60"/>
<keyword evidence="2 5" id="KW-0812">Transmembrane</keyword>
<name>A0A6V8QS60_TRIAP</name>
<comment type="caution">
    <text evidence="7">The sequence shown here is derived from an EMBL/GenBank/DDBJ whole genome shotgun (WGS) entry which is preliminary data.</text>
</comment>
<evidence type="ECO:0000256" key="1">
    <source>
        <dbReference type="ARBA" id="ARBA00004141"/>
    </source>
</evidence>
<dbReference type="InterPro" id="IPR011701">
    <property type="entry name" value="MFS"/>
</dbReference>